<evidence type="ECO:0000313" key="1">
    <source>
        <dbReference type="EMBL" id="QZE14628.1"/>
    </source>
</evidence>
<reference evidence="1" key="1">
    <citation type="submission" date="2021-08" db="EMBL/GenBank/DDBJ databases">
        <title>Novel anaerobic bacterium isolated from sea squirt in East Sea, Republic of Korea.</title>
        <authorList>
            <person name="Nguyen T.H."/>
            <person name="Li Z."/>
            <person name="Lee Y.-J."/>
            <person name="Ko J."/>
            <person name="Kim S.-G."/>
        </authorList>
    </citation>
    <scope>NUCLEOTIDE SEQUENCE</scope>
    <source>
        <strain evidence="1">KCTC 25031</strain>
    </source>
</reference>
<keyword evidence="2" id="KW-1185">Reference proteome</keyword>
<sequence length="351" mass="39383">MKIMKIANLKWMLSLMIIIGFASCSSNDDDEYGNWVRMSDFDGLARGSATSFTVDNKAYVGLGFGDDDRNNDTYADGYLKDFWMYNPSKNSWTQIQDFPGVARTGAVSFASNNSGYVGTGWDGDYRLKDFYKYDVNSGTWTKIDDFMGTARRNAVAFTIDNKGYVGTGFDGNDQKDFYKYDTQTQQWSKVSSLGSDPNGGSGGSKRQGATAFVLNNQGYVLTGFSNGIAANDVYAYDAENDTWTKKRDLDWDDNELENIAVMRKNAISFVMDGTAYVGLGFNNGIQNDIWYYDEKNDDWEEKEKFEGSARENAVAFTLNGEGYIALGSNGSYDFDDIWKYQPWAEQDSDDN</sequence>
<evidence type="ECO:0000313" key="2">
    <source>
        <dbReference type="Proteomes" id="UP000826212"/>
    </source>
</evidence>
<accession>A0AC61NG87</accession>
<organism evidence="1 2">
    <name type="scientific">Halosquirtibacter laminarini</name>
    <dbReference type="NCBI Taxonomy" id="3374600"/>
    <lineage>
        <taxon>Bacteria</taxon>
        <taxon>Pseudomonadati</taxon>
        <taxon>Bacteroidota</taxon>
        <taxon>Bacteroidia</taxon>
        <taxon>Marinilabiliales</taxon>
        <taxon>Prolixibacteraceae</taxon>
        <taxon>Halosquirtibacter</taxon>
    </lineage>
</organism>
<name>A0AC61NG87_9BACT</name>
<gene>
    <name evidence="1" type="ORF">K4L44_01795</name>
</gene>
<protein>
    <submittedName>
        <fullName evidence="1">Galactose oxidase</fullName>
    </submittedName>
</protein>
<dbReference type="Proteomes" id="UP000826212">
    <property type="component" value="Chromosome"/>
</dbReference>
<dbReference type="EMBL" id="CP081303">
    <property type="protein sequence ID" value="QZE14628.1"/>
    <property type="molecule type" value="Genomic_DNA"/>
</dbReference>
<proteinExistence type="predicted"/>